<evidence type="ECO:0008006" key="3">
    <source>
        <dbReference type="Google" id="ProtNLM"/>
    </source>
</evidence>
<sequence length="358" mass="39857">MAVDWSDIPYLPMLSIRPAEMRALEELPGLTKDRLLPIIHLRPWVGAHRLESATDRIAQAYGNRRVVIAMGEREQANERPVHSQLETLRQPAHGFREWCQFFDANQDYVPAIQFSPDVPQEEAQIARLYGMDRGLVVIIERPAFGAIALIARRVGERSGGGQGVCFVIDFGVASRDHLQVAAIATGYVNTIREHAPYSHVALSASSFPDSFVGISEQPIYERRLFDTMPSREQLIYSDRGSARVERQTGGGGAPAPRVDYPLFDLWDFYRSDLSGALEPEVRLEEYQSQAAAVMASTNWNAALRVWGTQMIERTAAGDSSAISNPQKATAARINLHLQLQTFYNAPDAAEDTDEDWSG</sequence>
<dbReference type="Pfam" id="PF14350">
    <property type="entry name" value="Beta_protein"/>
    <property type="match status" value="1"/>
</dbReference>
<dbReference type="EMBL" id="VOQR01000001">
    <property type="protein sequence ID" value="TXC69600.1"/>
    <property type="molecule type" value="Genomic_DNA"/>
</dbReference>
<evidence type="ECO:0000313" key="1">
    <source>
        <dbReference type="EMBL" id="TXC69600.1"/>
    </source>
</evidence>
<name>A0A5C6UAK8_9SPHN</name>
<reference evidence="1 2" key="1">
    <citation type="journal article" date="2013" name="Antonie Van Leeuwenhoek">
        <title>Sphingomonas ginsenosidivorax sp. nov., with the ability to transform ginsenosides.</title>
        <authorList>
            <person name="Jin X.F."/>
            <person name="Kim J.K."/>
            <person name="Liu Q.M."/>
            <person name="Kang M.S."/>
            <person name="He D."/>
            <person name="Jin F.X."/>
            <person name="Kim S.C."/>
            <person name="Im W.T."/>
        </authorList>
    </citation>
    <scope>NUCLEOTIDE SEQUENCE [LARGE SCALE GENOMIC DNA]</scope>
    <source>
        <strain evidence="1 2">KHI67</strain>
    </source>
</reference>
<dbReference type="Proteomes" id="UP000321250">
    <property type="component" value="Unassembled WGS sequence"/>
</dbReference>
<gene>
    <name evidence="1" type="ORF">FSB78_00460</name>
</gene>
<dbReference type="AlphaFoldDB" id="A0A5C6UAK8"/>
<protein>
    <recommendedName>
        <fullName evidence="3">Protein beta</fullName>
    </recommendedName>
</protein>
<dbReference type="OrthoDB" id="7475055at2"/>
<organism evidence="1 2">
    <name type="scientific">Sphingomonas ginsenosidivorax</name>
    <dbReference type="NCBI Taxonomy" id="862135"/>
    <lineage>
        <taxon>Bacteria</taxon>
        <taxon>Pseudomonadati</taxon>
        <taxon>Pseudomonadota</taxon>
        <taxon>Alphaproteobacteria</taxon>
        <taxon>Sphingomonadales</taxon>
        <taxon>Sphingomonadaceae</taxon>
        <taxon>Sphingomonas</taxon>
    </lineage>
</organism>
<comment type="caution">
    <text evidence="1">The sequence shown here is derived from an EMBL/GenBank/DDBJ whole genome shotgun (WGS) entry which is preliminary data.</text>
</comment>
<dbReference type="InterPro" id="IPR025683">
    <property type="entry name" value="Protein_beta"/>
</dbReference>
<keyword evidence="2" id="KW-1185">Reference proteome</keyword>
<accession>A0A5C6UAK8</accession>
<proteinExistence type="predicted"/>
<evidence type="ECO:0000313" key="2">
    <source>
        <dbReference type="Proteomes" id="UP000321250"/>
    </source>
</evidence>
<dbReference type="RefSeq" id="WP_147079005.1">
    <property type="nucleotide sequence ID" value="NZ_VOQR01000001.1"/>
</dbReference>